<dbReference type="Pfam" id="PF00754">
    <property type="entry name" value="F5_F8_type_C"/>
    <property type="match status" value="1"/>
</dbReference>
<dbReference type="Gene3D" id="2.60.120.260">
    <property type="entry name" value="Galactose-binding domain-like"/>
    <property type="match status" value="1"/>
</dbReference>
<evidence type="ECO:0000256" key="7">
    <source>
        <dbReference type="PIRSR" id="PIRSR606710-2"/>
    </source>
</evidence>
<dbReference type="InterPro" id="IPR000421">
    <property type="entry name" value="FA58C"/>
</dbReference>
<evidence type="ECO:0000256" key="9">
    <source>
        <dbReference type="SAM" id="SignalP"/>
    </source>
</evidence>
<dbReference type="GO" id="GO:0004553">
    <property type="term" value="F:hydrolase activity, hydrolyzing O-glycosyl compounds"/>
    <property type="evidence" value="ECO:0007669"/>
    <property type="project" value="InterPro"/>
</dbReference>
<evidence type="ECO:0000256" key="4">
    <source>
        <dbReference type="ARBA" id="ARBA00023277"/>
    </source>
</evidence>
<accession>A0A841ES64</accession>
<dbReference type="SUPFAM" id="SSF75005">
    <property type="entry name" value="Arabinanase/levansucrase/invertase"/>
    <property type="match status" value="1"/>
</dbReference>
<comment type="caution">
    <text evidence="11">The sequence shown here is derived from an EMBL/GenBank/DDBJ whole genome shotgun (WGS) entry which is preliminary data.</text>
</comment>
<feature type="active site" description="Proton acceptor" evidence="6">
    <location>
        <position position="37"/>
    </location>
</feature>
<name>A0A841ES64_9BACT</name>
<feature type="site" description="Important for catalytic activity, responsible for pKa modulation of the active site Glu and correct orientation of both the proton donor and substrate" evidence="7">
    <location>
        <position position="155"/>
    </location>
</feature>
<sequence length="458" mass="51537">MIKKILLLTCLFGFSIQSIQAQKTGNNNPIIPDLIADPSIVQFGDTFYCYATTDGYNAGLATAGPPVLWSSKDLKNWSFNGFYFPAAEKQLFWAPSYPVKVKDKYYYYPTVNHDIYVAVADSPAGPFTLPKGDFSKENTFPLLKMDAPKGTKGIDADVFIDDDQKPYLFWAQRGAGRLNPDMISLDTTSILKISTKRGGYSEGPIVFKRKGIYYYLYTLSGHENYVYAYQYSKVSPFGPFIYPEEDIIAKTDVKEQIYGPGHGNVFHIKDDYYFTYLEFGRSSTNRQVWIDKMEFNEDGTIKPIRLTNKGVDPFPSLAKNEVAIQSAEASSTLPDFKVPYVKDKTINRTETYSPQNALDGSNGTRWLAATKDSTATFTVNLGKKTAIKKVASYFVKPTAGHAYELAYSVDGKNWKPYGGHAEIKVQSPHIDERSVKAQYLKLTFLKGTSGLWEFKVYK</sequence>
<keyword evidence="9" id="KW-0732">Signal</keyword>
<dbReference type="PANTHER" id="PTHR43772">
    <property type="entry name" value="ENDO-1,4-BETA-XYLANASE"/>
    <property type="match status" value="1"/>
</dbReference>
<dbReference type="GO" id="GO:0045493">
    <property type="term" value="P:xylan catabolic process"/>
    <property type="evidence" value="ECO:0007669"/>
    <property type="project" value="UniProtKB-KW"/>
</dbReference>
<keyword evidence="3 8" id="KW-0378">Hydrolase</keyword>
<dbReference type="InterPro" id="IPR023296">
    <property type="entry name" value="Glyco_hydro_beta-prop_sf"/>
</dbReference>
<dbReference type="RefSeq" id="WP_184134030.1">
    <property type="nucleotide sequence ID" value="NZ_JACHKT010000013.1"/>
</dbReference>
<dbReference type="SUPFAM" id="SSF49785">
    <property type="entry name" value="Galactose-binding domain-like"/>
    <property type="match status" value="1"/>
</dbReference>
<dbReference type="Proteomes" id="UP000524404">
    <property type="component" value="Unassembled WGS sequence"/>
</dbReference>
<keyword evidence="12" id="KW-1185">Reference proteome</keyword>
<feature type="active site" description="Proton donor" evidence="6">
    <location>
        <position position="202"/>
    </location>
</feature>
<evidence type="ECO:0000256" key="3">
    <source>
        <dbReference type="ARBA" id="ARBA00022801"/>
    </source>
</evidence>
<feature type="chain" id="PRO_5032397408" evidence="9">
    <location>
        <begin position="22"/>
        <end position="458"/>
    </location>
</feature>
<reference evidence="11 12" key="1">
    <citation type="submission" date="2020-08" db="EMBL/GenBank/DDBJ databases">
        <title>Functional genomics of gut bacteria from endangered species of beetles.</title>
        <authorList>
            <person name="Carlos-Shanley C."/>
        </authorList>
    </citation>
    <scope>NUCLEOTIDE SEQUENCE [LARGE SCALE GENOMIC DNA]</scope>
    <source>
        <strain evidence="11 12">S00070</strain>
    </source>
</reference>
<dbReference type="CDD" id="cd18608">
    <property type="entry name" value="GH43_F5-8_typeC-like"/>
    <property type="match status" value="1"/>
</dbReference>
<keyword evidence="2" id="KW-0858">Xylan degradation</keyword>
<keyword evidence="2" id="KW-0624">Polysaccharide degradation</keyword>
<gene>
    <name evidence="11" type="ORF">HNP25_002176</name>
</gene>
<dbReference type="InterPro" id="IPR006710">
    <property type="entry name" value="Glyco_hydro_43"/>
</dbReference>
<evidence type="ECO:0000256" key="1">
    <source>
        <dbReference type="ARBA" id="ARBA00009865"/>
    </source>
</evidence>
<feature type="signal peptide" evidence="9">
    <location>
        <begin position="1"/>
        <end position="21"/>
    </location>
</feature>
<dbReference type="PROSITE" id="PS50022">
    <property type="entry name" value="FA58C_3"/>
    <property type="match status" value="1"/>
</dbReference>
<evidence type="ECO:0000259" key="10">
    <source>
        <dbReference type="PROSITE" id="PS50022"/>
    </source>
</evidence>
<keyword evidence="5 8" id="KW-0326">Glycosidase</keyword>
<comment type="similarity">
    <text evidence="1 8">Belongs to the glycosyl hydrolase 43 family.</text>
</comment>
<evidence type="ECO:0000256" key="2">
    <source>
        <dbReference type="ARBA" id="ARBA00022651"/>
    </source>
</evidence>
<dbReference type="InterPro" id="IPR052176">
    <property type="entry name" value="Glycosyl_Hydrlase_43_Enz"/>
</dbReference>
<protein>
    <submittedName>
        <fullName evidence="11">Beta-xylosidase</fullName>
    </submittedName>
</protein>
<dbReference type="AlphaFoldDB" id="A0A841ES64"/>
<evidence type="ECO:0000256" key="6">
    <source>
        <dbReference type="PIRSR" id="PIRSR606710-1"/>
    </source>
</evidence>
<proteinExistence type="inferred from homology"/>
<dbReference type="PANTHER" id="PTHR43772:SF2">
    <property type="entry name" value="PUTATIVE (AFU_ORTHOLOGUE AFUA_2G04480)-RELATED"/>
    <property type="match status" value="1"/>
</dbReference>
<evidence type="ECO:0000256" key="8">
    <source>
        <dbReference type="RuleBase" id="RU361187"/>
    </source>
</evidence>
<feature type="domain" description="F5/8 type C" evidence="10">
    <location>
        <begin position="317"/>
        <end position="458"/>
    </location>
</feature>
<dbReference type="Pfam" id="PF04616">
    <property type="entry name" value="Glyco_hydro_43"/>
    <property type="match status" value="1"/>
</dbReference>
<organism evidence="11 12">
    <name type="scientific">Arcicella rosea</name>
    <dbReference type="NCBI Taxonomy" id="502909"/>
    <lineage>
        <taxon>Bacteria</taxon>
        <taxon>Pseudomonadati</taxon>
        <taxon>Bacteroidota</taxon>
        <taxon>Cytophagia</taxon>
        <taxon>Cytophagales</taxon>
        <taxon>Flectobacillaceae</taxon>
        <taxon>Arcicella</taxon>
    </lineage>
</organism>
<dbReference type="EMBL" id="JACHKT010000013">
    <property type="protein sequence ID" value="MBB6003518.1"/>
    <property type="molecule type" value="Genomic_DNA"/>
</dbReference>
<dbReference type="InterPro" id="IPR008979">
    <property type="entry name" value="Galactose-bd-like_sf"/>
</dbReference>
<evidence type="ECO:0000313" key="12">
    <source>
        <dbReference type="Proteomes" id="UP000524404"/>
    </source>
</evidence>
<evidence type="ECO:0000256" key="5">
    <source>
        <dbReference type="ARBA" id="ARBA00023295"/>
    </source>
</evidence>
<dbReference type="Gene3D" id="2.115.10.20">
    <property type="entry name" value="Glycosyl hydrolase domain, family 43"/>
    <property type="match status" value="1"/>
</dbReference>
<keyword evidence="4" id="KW-0119">Carbohydrate metabolism</keyword>
<evidence type="ECO:0000313" key="11">
    <source>
        <dbReference type="EMBL" id="MBB6003518.1"/>
    </source>
</evidence>